<dbReference type="InterPro" id="IPR046496">
    <property type="entry name" value="DUF6589"/>
</dbReference>
<accession>A0A2N5SBR4</accession>
<comment type="caution">
    <text evidence="3">The sequence shown here is derived from an EMBL/GenBank/DDBJ whole genome shotgun (WGS) entry which is preliminary data.</text>
</comment>
<protein>
    <recommendedName>
        <fullName evidence="2">DUF6589 domain-containing protein</fullName>
    </recommendedName>
</protein>
<organism evidence="3 4">
    <name type="scientific">Puccinia coronata f. sp. avenae</name>
    <dbReference type="NCBI Taxonomy" id="200324"/>
    <lineage>
        <taxon>Eukaryota</taxon>
        <taxon>Fungi</taxon>
        <taxon>Dikarya</taxon>
        <taxon>Basidiomycota</taxon>
        <taxon>Pucciniomycotina</taxon>
        <taxon>Pucciniomycetes</taxon>
        <taxon>Pucciniales</taxon>
        <taxon>Pucciniaceae</taxon>
        <taxon>Puccinia</taxon>
    </lineage>
</organism>
<evidence type="ECO:0000259" key="2">
    <source>
        <dbReference type="Pfam" id="PF20231"/>
    </source>
</evidence>
<proteinExistence type="predicted"/>
<dbReference type="Proteomes" id="UP000235388">
    <property type="component" value="Unassembled WGS sequence"/>
</dbReference>
<dbReference type="EMBL" id="PGCJ01001050">
    <property type="protein sequence ID" value="PLW10686.1"/>
    <property type="molecule type" value="Genomic_DNA"/>
</dbReference>
<dbReference type="OrthoDB" id="2503027at2759"/>
<dbReference type="AlphaFoldDB" id="A0A2N5SBR4"/>
<evidence type="ECO:0000313" key="3">
    <source>
        <dbReference type="EMBL" id="PLW10686.1"/>
    </source>
</evidence>
<name>A0A2N5SBR4_9BASI</name>
<feature type="region of interest" description="Disordered" evidence="1">
    <location>
        <begin position="16"/>
        <end position="37"/>
    </location>
</feature>
<feature type="compositionally biased region" description="Polar residues" evidence="1">
    <location>
        <begin position="20"/>
        <end position="32"/>
    </location>
</feature>
<gene>
    <name evidence="3" type="ORF">PCANC_22655</name>
</gene>
<evidence type="ECO:0000313" key="4">
    <source>
        <dbReference type="Proteomes" id="UP000235388"/>
    </source>
</evidence>
<dbReference type="STRING" id="200324.A0A2N5SBR4"/>
<feature type="domain" description="DUF6589" evidence="2">
    <location>
        <begin position="218"/>
        <end position="615"/>
    </location>
</feature>
<reference evidence="3 4" key="1">
    <citation type="submission" date="2017-11" db="EMBL/GenBank/DDBJ databases">
        <title>De novo assembly and phasing of dikaryotic genomes from two isolates of Puccinia coronata f. sp. avenae, the causal agent of oat crown rust.</title>
        <authorList>
            <person name="Miller M.E."/>
            <person name="Zhang Y."/>
            <person name="Omidvar V."/>
            <person name="Sperschneider J."/>
            <person name="Schwessinger B."/>
            <person name="Raley C."/>
            <person name="Palmer J.M."/>
            <person name="Garnica D."/>
            <person name="Upadhyaya N."/>
            <person name="Rathjen J."/>
            <person name="Taylor J.M."/>
            <person name="Park R.F."/>
            <person name="Dodds P.N."/>
            <person name="Hirsch C.D."/>
            <person name="Kianian S.F."/>
            <person name="Figueroa M."/>
        </authorList>
    </citation>
    <scope>NUCLEOTIDE SEQUENCE [LARGE SCALE GENOMIC DNA]</scope>
    <source>
        <strain evidence="3">12NC29</strain>
    </source>
</reference>
<keyword evidence="4" id="KW-1185">Reference proteome</keyword>
<sequence length="716" mass="80773">MPFLYNLIFNKLQDGRKETTQGNQEDSQSNCSDESEEEIDFNITKSPTVECGRDQINKSRAEKREKRSHMIAKTIVSTIAFGQNRRCNALQVWNSVVFLACGVTERLNDYCHHIGLCSSRKTTHKAPANIGKQAQQKIKSAMSINPCIPLSPLVCIDNIDFEEKKHSQSPENTSHMFHGTWGYINMIDKQLFERFDPKDFSIKRYKDALQEAEHVKITPSMFIPTFEENLHFSKAIKSQITRTLLQYLVTVDTTKDVPLDPPSIDQIKPQKPDIRMLKLMLASDNLAEGIGDVLDDIVCQSGLSEEQYSSYLRVLEGDLGSALNLESLQSQRKPSGHAETSLGNTFMLLGASHTLWNFAQALFLMHFGDPSNREDLGAWSTLEALGLPSDQPLAKKDFTLMLNNIQKVHEVTLIHCLMFVMGASQKHLSYKKMKLSPERVKVVVDSCYDCFFSKKALTNALKLTSPKLKNLLLRLRDFGTIIEADRAMKAGDVGRLLNIWRRWSVMAQGIKGLSHYSISLPRMIMLITRVLSPGMRHVLQHSLLMSPSGRAKHFVAKDFFLKVQNYWLKYFYNHNGVGSDSKRLRDVFSLNVPLLQTLVQSIKEDSGVAVSHQSHKHIISLQAINAFLRMAVSKSIHNGSSVELVKTHKPVNDIMHLGILAMQADPLTGGAMLSRLNPSTNLLEQTFHSTNENPDENSLFDNPDHEMGCFFSSITH</sequence>
<evidence type="ECO:0000256" key="1">
    <source>
        <dbReference type="SAM" id="MobiDB-lite"/>
    </source>
</evidence>
<dbReference type="Pfam" id="PF20231">
    <property type="entry name" value="DUF6589"/>
    <property type="match status" value="1"/>
</dbReference>